<dbReference type="PANTHER" id="PTHR30146">
    <property type="entry name" value="LACI-RELATED TRANSCRIPTIONAL REPRESSOR"/>
    <property type="match status" value="1"/>
</dbReference>
<keyword evidence="6" id="KW-1185">Reference proteome</keyword>
<sequence>MSTIKEISRKAGVSPTTVANVVYGRTTKVSPAIREKVQAILEAEKYTPNMGAMMLLRNNSKIIGVIMFTEPRHNETVLEDPFSSAILGAMEREIRSNGYYMMLYISSDEEEVVRLSKAWKMDGLVLVWVPGTICRIINSSIDVPLVYIDCFFNDEDHVYHNIGLEDRKGGYEVTKHLLSMGHTNIVFLPCNPIFPGGDSERFSGCKDAFAEQGMVLSDTARVPLPYDRTKREKIYMQLAGKDAGYTALVFSSDYYASEALTYLQEHGFRIPQDISITGFDDNIFSRLVTPRLTTVHQDSSKKGLLAIQMLMRLIQGQDVEPARVTLPIYLQIRDSVRKL</sequence>
<dbReference type="OrthoDB" id="9796186at2"/>
<feature type="domain" description="HTH lacI-type" evidence="4">
    <location>
        <begin position="2"/>
        <end position="57"/>
    </location>
</feature>
<dbReference type="Pfam" id="PF00356">
    <property type="entry name" value="LacI"/>
    <property type="match status" value="1"/>
</dbReference>
<dbReference type="HOGENOM" id="CLU_037628_6_2_12"/>
<dbReference type="RefSeq" id="WP_013608388.1">
    <property type="nucleotide sequence ID" value="NC_015152.1"/>
</dbReference>
<dbReference type="eggNOG" id="COG1609">
    <property type="taxonomic scope" value="Bacteria"/>
</dbReference>
<protein>
    <submittedName>
        <fullName evidence="5">Transcriptional regulator, LacI family</fullName>
    </submittedName>
</protein>
<gene>
    <name evidence="5" type="ordered locus">SpiBuddy_2735</name>
</gene>
<evidence type="ECO:0000256" key="1">
    <source>
        <dbReference type="ARBA" id="ARBA00023015"/>
    </source>
</evidence>
<keyword evidence="2" id="KW-0238">DNA-binding</keyword>
<dbReference type="GO" id="GO:0003700">
    <property type="term" value="F:DNA-binding transcription factor activity"/>
    <property type="evidence" value="ECO:0007669"/>
    <property type="project" value="TreeGrafter"/>
</dbReference>
<reference evidence="6" key="1">
    <citation type="submission" date="2011-02" db="EMBL/GenBank/DDBJ databases">
        <title>Complete sequence of Spirochaeta sp. Buddy.</title>
        <authorList>
            <person name="Lucas S."/>
            <person name="Copeland A."/>
            <person name="Lapidus A."/>
            <person name="Cheng J.-F."/>
            <person name="Goodwin L."/>
            <person name="Pitluck S."/>
            <person name="Zeytun A."/>
            <person name="Detter J.C."/>
            <person name="Han C."/>
            <person name="Tapia R."/>
            <person name="Land M."/>
            <person name="Hauser L."/>
            <person name="Kyrpides N."/>
            <person name="Ivanova N."/>
            <person name="Mikhailova N."/>
            <person name="Pagani I."/>
            <person name="Ritalahti K.M."/>
            <person name="Loeffler F.E."/>
            <person name="Woyke T."/>
        </authorList>
    </citation>
    <scope>NUCLEOTIDE SEQUENCE [LARGE SCALE GENOMIC DNA]</scope>
    <source>
        <strain evidence="6">ATCC BAA-1886 / DSM 22777 / Buddy</strain>
    </source>
</reference>
<dbReference type="KEGG" id="sbu:SpiBuddy_2735"/>
<dbReference type="CDD" id="cd06267">
    <property type="entry name" value="PBP1_LacI_sugar_binding-like"/>
    <property type="match status" value="1"/>
</dbReference>
<keyword evidence="3" id="KW-0804">Transcription</keyword>
<dbReference type="Proteomes" id="UP000008466">
    <property type="component" value="Chromosome"/>
</dbReference>
<accession>F0RRT9</accession>
<dbReference type="GO" id="GO:0000976">
    <property type="term" value="F:transcription cis-regulatory region binding"/>
    <property type="evidence" value="ECO:0007669"/>
    <property type="project" value="TreeGrafter"/>
</dbReference>
<evidence type="ECO:0000313" key="5">
    <source>
        <dbReference type="EMBL" id="ADY14544.1"/>
    </source>
</evidence>
<dbReference type="InterPro" id="IPR028082">
    <property type="entry name" value="Peripla_BP_I"/>
</dbReference>
<evidence type="ECO:0000259" key="4">
    <source>
        <dbReference type="PROSITE" id="PS50932"/>
    </source>
</evidence>
<dbReference type="InterPro" id="IPR000843">
    <property type="entry name" value="HTH_LacI"/>
</dbReference>
<dbReference type="AlphaFoldDB" id="F0RRT9"/>
<evidence type="ECO:0000256" key="3">
    <source>
        <dbReference type="ARBA" id="ARBA00023163"/>
    </source>
</evidence>
<proteinExistence type="predicted"/>
<dbReference type="Gene3D" id="3.40.50.2300">
    <property type="match status" value="2"/>
</dbReference>
<keyword evidence="1" id="KW-0805">Transcription regulation</keyword>
<evidence type="ECO:0000313" key="6">
    <source>
        <dbReference type="Proteomes" id="UP000008466"/>
    </source>
</evidence>
<dbReference type="PANTHER" id="PTHR30146:SF24">
    <property type="entry name" value="XYLOSE OPERON REGULATORY PROTEIN"/>
    <property type="match status" value="1"/>
</dbReference>
<dbReference type="PROSITE" id="PS50932">
    <property type="entry name" value="HTH_LACI_2"/>
    <property type="match status" value="1"/>
</dbReference>
<dbReference type="InterPro" id="IPR010982">
    <property type="entry name" value="Lambda_DNA-bd_dom_sf"/>
</dbReference>
<dbReference type="EMBL" id="CP002541">
    <property type="protein sequence ID" value="ADY14544.1"/>
    <property type="molecule type" value="Genomic_DNA"/>
</dbReference>
<dbReference type="SUPFAM" id="SSF53822">
    <property type="entry name" value="Periplasmic binding protein-like I"/>
    <property type="match status" value="1"/>
</dbReference>
<dbReference type="CDD" id="cd01392">
    <property type="entry name" value="HTH_LacI"/>
    <property type="match status" value="1"/>
</dbReference>
<dbReference type="SUPFAM" id="SSF47413">
    <property type="entry name" value="lambda repressor-like DNA-binding domains"/>
    <property type="match status" value="1"/>
</dbReference>
<dbReference type="STRING" id="158189.SpiBuddy_2735"/>
<dbReference type="Pfam" id="PF13377">
    <property type="entry name" value="Peripla_BP_3"/>
    <property type="match status" value="1"/>
</dbReference>
<dbReference type="Gene3D" id="1.10.260.40">
    <property type="entry name" value="lambda repressor-like DNA-binding domains"/>
    <property type="match status" value="1"/>
</dbReference>
<evidence type="ECO:0000256" key="2">
    <source>
        <dbReference type="ARBA" id="ARBA00023125"/>
    </source>
</evidence>
<dbReference type="InterPro" id="IPR046335">
    <property type="entry name" value="LacI/GalR-like_sensor"/>
</dbReference>
<name>F0RRT9_SPHGB</name>
<organism evidence="5 6">
    <name type="scientific">Sphaerochaeta globosa (strain ATCC BAA-1886 / DSM 22777 / Buddy)</name>
    <name type="common">Spirochaeta sp. (strain Buddy)</name>
    <dbReference type="NCBI Taxonomy" id="158189"/>
    <lineage>
        <taxon>Bacteria</taxon>
        <taxon>Pseudomonadati</taxon>
        <taxon>Spirochaetota</taxon>
        <taxon>Spirochaetia</taxon>
        <taxon>Spirochaetales</taxon>
        <taxon>Sphaerochaetaceae</taxon>
        <taxon>Sphaerochaeta</taxon>
    </lineage>
</organism>
<dbReference type="SMART" id="SM00354">
    <property type="entry name" value="HTH_LACI"/>
    <property type="match status" value="1"/>
</dbReference>